<dbReference type="AlphaFoldDB" id="A0A078LFX5"/>
<accession>A0A078LFX5</accession>
<dbReference type="EMBL" id="LK931336">
    <property type="protein sequence ID" value="CDZ82843.1"/>
    <property type="molecule type" value="Genomic_DNA"/>
</dbReference>
<proteinExistence type="predicted"/>
<protein>
    <submittedName>
        <fullName evidence="2">Uncharacterized protein</fullName>
    </submittedName>
</protein>
<reference evidence="2" key="1">
    <citation type="submission" date="2014-06" db="EMBL/GenBank/DDBJ databases">
        <authorList>
            <person name="Urmite Genomes Urmite Genomes"/>
        </authorList>
    </citation>
    <scope>NUCLEOTIDE SEQUENCE</scope>
</reference>
<name>A0A078LFX5_CITKO</name>
<feature type="region of interest" description="Disordered" evidence="1">
    <location>
        <begin position="1"/>
        <end position="24"/>
    </location>
</feature>
<gene>
    <name evidence="2" type="ORF">BN1086_00934</name>
</gene>
<evidence type="ECO:0000256" key="1">
    <source>
        <dbReference type="SAM" id="MobiDB-lite"/>
    </source>
</evidence>
<sequence>MVNRSVRFDAKQSDVSEQSAMSDERTLRHLKIVSTFNFSDP</sequence>
<feature type="compositionally biased region" description="Basic and acidic residues" evidence="1">
    <location>
        <begin position="1"/>
        <end position="14"/>
    </location>
</feature>
<organism evidence="2">
    <name type="scientific">Citrobacter koseri</name>
    <name type="common">Citrobacter diversus</name>
    <dbReference type="NCBI Taxonomy" id="545"/>
    <lineage>
        <taxon>Bacteria</taxon>
        <taxon>Pseudomonadati</taxon>
        <taxon>Pseudomonadota</taxon>
        <taxon>Gammaproteobacteria</taxon>
        <taxon>Enterobacterales</taxon>
        <taxon>Enterobacteriaceae</taxon>
        <taxon>Citrobacter</taxon>
    </lineage>
</organism>
<evidence type="ECO:0000313" key="2">
    <source>
        <dbReference type="EMBL" id="CDZ82843.1"/>
    </source>
</evidence>